<dbReference type="GO" id="GO:0005315">
    <property type="term" value="F:phosphate transmembrane transporter activity"/>
    <property type="evidence" value="ECO:0007669"/>
    <property type="project" value="InterPro"/>
</dbReference>
<evidence type="ECO:0000313" key="13">
    <source>
        <dbReference type="Proteomes" id="UP000004221"/>
    </source>
</evidence>
<evidence type="ECO:0000256" key="9">
    <source>
        <dbReference type="ARBA" id="ARBA00023136"/>
    </source>
</evidence>
<protein>
    <recommendedName>
        <fullName evidence="3 10">Phosphate transport system permease protein PstA</fullName>
    </recommendedName>
</protein>
<dbReference type="CDD" id="cd06261">
    <property type="entry name" value="TM_PBP2"/>
    <property type="match status" value="1"/>
</dbReference>
<reference evidence="12 13" key="1">
    <citation type="journal article" date="2012" name="ISME J.">
        <title>Nitrification expanded: discovery, physiology and genomics of a nitrite-oxidizing bacterium from the phylum Chloroflexi.</title>
        <authorList>
            <person name="Sorokin D.Y."/>
            <person name="Lucker S."/>
            <person name="Vejmelkova D."/>
            <person name="Kostrikina N.A."/>
            <person name="Kleerebezem R."/>
            <person name="Rijpstra W.I."/>
            <person name="Damste J.S."/>
            <person name="Le Paslier D."/>
            <person name="Muyzer G."/>
            <person name="Wagner M."/>
            <person name="van Loosdrecht M.C."/>
            <person name="Daims H."/>
        </authorList>
    </citation>
    <scope>NUCLEOTIDE SEQUENCE [LARGE SCALE GENOMIC DNA]</scope>
    <source>
        <strain evidence="13">none</strain>
    </source>
</reference>
<dbReference type="Gene3D" id="1.10.3720.10">
    <property type="entry name" value="MetI-like"/>
    <property type="match status" value="1"/>
</dbReference>
<dbReference type="GO" id="GO:0035435">
    <property type="term" value="P:phosphate ion transmembrane transport"/>
    <property type="evidence" value="ECO:0007669"/>
    <property type="project" value="InterPro"/>
</dbReference>
<sequence>MIGHLPLRRRLIDRLMLGIVILLTVLALLPLGFILIYVVIRALPALNLGFFTQTPEPLGMAGGGMLNAIVGTLLLVGMASLMAIPVSILTGIYLSEHGSGRFANIVRLLTNTMAGVPSIAAGLFAYTLVVLAMGGFSAFSGSVALAILMMPVMVRATEEGLRMVPRELREGALALGIPQWKATIRVILPTALSPIVTGILLSVARASGEAAPLLFTAFGSPFLTFDPTHPIAALPLQIFVYATAPYKVSKDLAWTGALTLVVIVLITSLLARLLATRHR</sequence>
<comment type="subcellular location">
    <subcellularLocation>
        <location evidence="1 10">Cell membrane</location>
        <topology evidence="1 10">Multi-pass membrane protein</topology>
    </subcellularLocation>
</comment>
<keyword evidence="4" id="KW-0813">Transport</keyword>
<organism evidence="12 13">
    <name type="scientific">Nitrolancea hollandica Lb</name>
    <dbReference type="NCBI Taxonomy" id="1129897"/>
    <lineage>
        <taxon>Bacteria</taxon>
        <taxon>Pseudomonadati</taxon>
        <taxon>Thermomicrobiota</taxon>
        <taxon>Thermomicrobia</taxon>
        <taxon>Sphaerobacterales</taxon>
        <taxon>Sphaerobacterineae</taxon>
        <taxon>Sphaerobacteraceae</taxon>
        <taxon>Nitrolancea</taxon>
    </lineage>
</organism>
<dbReference type="PROSITE" id="PS50928">
    <property type="entry name" value="ABC_TM1"/>
    <property type="match status" value="1"/>
</dbReference>
<dbReference type="InterPro" id="IPR005672">
    <property type="entry name" value="Phosphate_PstA"/>
</dbReference>
<dbReference type="AlphaFoldDB" id="I4ED69"/>
<dbReference type="InterPro" id="IPR051408">
    <property type="entry name" value="Phosphate_transprt_permease"/>
</dbReference>
<evidence type="ECO:0000256" key="3">
    <source>
        <dbReference type="ARBA" id="ARBA00016864"/>
    </source>
</evidence>
<feature type="transmembrane region" description="Helical" evidence="10">
    <location>
        <begin position="106"/>
        <end position="129"/>
    </location>
</feature>
<dbReference type="PANTHER" id="PTHR42922">
    <property type="entry name" value="PHOSPHATE TRANSPORT SYSTEM PERMEASE PROTEIN PSTA"/>
    <property type="match status" value="1"/>
</dbReference>
<keyword evidence="13" id="KW-1185">Reference proteome</keyword>
<evidence type="ECO:0000313" key="12">
    <source>
        <dbReference type="EMBL" id="CCF82631.1"/>
    </source>
</evidence>
<feature type="transmembrane region" description="Helical" evidence="10">
    <location>
        <begin position="15"/>
        <end position="40"/>
    </location>
</feature>
<evidence type="ECO:0000256" key="7">
    <source>
        <dbReference type="ARBA" id="ARBA00022692"/>
    </source>
</evidence>
<comment type="similarity">
    <text evidence="2 10">Belongs to the binding-protein-dependent transport system permease family. CysTW subfamily.</text>
</comment>
<dbReference type="InterPro" id="IPR000515">
    <property type="entry name" value="MetI-like"/>
</dbReference>
<comment type="caution">
    <text evidence="10">Lacks conserved residue(s) required for the propagation of feature annotation.</text>
</comment>
<evidence type="ECO:0000259" key="11">
    <source>
        <dbReference type="PROSITE" id="PS50928"/>
    </source>
</evidence>
<keyword evidence="5 10" id="KW-1003">Cell membrane</keyword>
<evidence type="ECO:0000256" key="10">
    <source>
        <dbReference type="RuleBase" id="RU363043"/>
    </source>
</evidence>
<dbReference type="OrthoDB" id="9785113at2"/>
<keyword evidence="9 10" id="KW-0472">Membrane</keyword>
<gene>
    <name evidence="12" type="primary">pstA</name>
    <name evidence="12" type="ORF">NITHO_140013</name>
</gene>
<comment type="caution">
    <text evidence="12">The sequence shown here is derived from an EMBL/GenBank/DDBJ whole genome shotgun (WGS) entry which is preliminary data.</text>
</comment>
<evidence type="ECO:0000256" key="8">
    <source>
        <dbReference type="ARBA" id="ARBA00022989"/>
    </source>
</evidence>
<keyword evidence="6" id="KW-0592">Phosphate transport</keyword>
<name>I4ED69_9BACT</name>
<evidence type="ECO:0000256" key="1">
    <source>
        <dbReference type="ARBA" id="ARBA00004651"/>
    </source>
</evidence>
<accession>I4ED69</accession>
<evidence type="ECO:0000256" key="4">
    <source>
        <dbReference type="ARBA" id="ARBA00022448"/>
    </source>
</evidence>
<dbReference type="InterPro" id="IPR035906">
    <property type="entry name" value="MetI-like_sf"/>
</dbReference>
<dbReference type="Pfam" id="PF00528">
    <property type="entry name" value="BPD_transp_1"/>
    <property type="match status" value="1"/>
</dbReference>
<keyword evidence="7 10" id="KW-0812">Transmembrane</keyword>
<dbReference type="SUPFAM" id="SSF161098">
    <property type="entry name" value="MetI-like"/>
    <property type="match status" value="1"/>
</dbReference>
<keyword evidence="8 10" id="KW-1133">Transmembrane helix</keyword>
<evidence type="ECO:0000256" key="5">
    <source>
        <dbReference type="ARBA" id="ARBA00022475"/>
    </source>
</evidence>
<dbReference type="NCBIfam" id="TIGR00974">
    <property type="entry name" value="3a0107s02c"/>
    <property type="match status" value="1"/>
</dbReference>
<feature type="transmembrane region" description="Helical" evidence="10">
    <location>
        <begin position="186"/>
        <end position="204"/>
    </location>
</feature>
<dbReference type="Proteomes" id="UP000004221">
    <property type="component" value="Unassembled WGS sequence"/>
</dbReference>
<dbReference type="GO" id="GO:0005886">
    <property type="term" value="C:plasma membrane"/>
    <property type="evidence" value="ECO:0007669"/>
    <property type="project" value="UniProtKB-SubCell"/>
</dbReference>
<evidence type="ECO:0000256" key="6">
    <source>
        <dbReference type="ARBA" id="ARBA00022592"/>
    </source>
</evidence>
<feature type="domain" description="ABC transmembrane type-1" evidence="11">
    <location>
        <begin position="69"/>
        <end position="271"/>
    </location>
</feature>
<evidence type="ECO:0000256" key="2">
    <source>
        <dbReference type="ARBA" id="ARBA00007069"/>
    </source>
</evidence>
<dbReference type="PANTHER" id="PTHR42922:SF1">
    <property type="entry name" value="PHOSPHATE TRANSPORT SYSTEM PERMEASE PROTEIN PSTA"/>
    <property type="match status" value="1"/>
</dbReference>
<feature type="transmembrane region" description="Helical" evidence="10">
    <location>
        <begin position="252"/>
        <end position="275"/>
    </location>
</feature>
<feature type="transmembrane region" description="Helical" evidence="10">
    <location>
        <begin position="68"/>
        <end position="94"/>
    </location>
</feature>
<dbReference type="EMBL" id="CAGS01000046">
    <property type="protein sequence ID" value="CCF82631.1"/>
    <property type="molecule type" value="Genomic_DNA"/>
</dbReference>
<proteinExistence type="inferred from homology"/>
<dbReference type="RefSeq" id="WP_008474854.1">
    <property type="nucleotide sequence ID" value="NZ_CAGS01000046.1"/>
</dbReference>